<proteinExistence type="predicted"/>
<dbReference type="GO" id="GO:0032259">
    <property type="term" value="P:methylation"/>
    <property type="evidence" value="ECO:0007669"/>
    <property type="project" value="UniProtKB-KW"/>
</dbReference>
<dbReference type="PANTHER" id="PTHR10509:SF14">
    <property type="entry name" value="CAFFEOYL-COA O-METHYLTRANSFERASE 3-RELATED"/>
    <property type="match status" value="1"/>
</dbReference>
<dbReference type="RefSeq" id="WP_155304918.1">
    <property type="nucleotide sequence ID" value="NZ_AP021875.1"/>
</dbReference>
<dbReference type="GO" id="GO:0008171">
    <property type="term" value="F:O-methyltransferase activity"/>
    <property type="evidence" value="ECO:0007669"/>
    <property type="project" value="InterPro"/>
</dbReference>
<evidence type="ECO:0000256" key="3">
    <source>
        <dbReference type="ARBA" id="ARBA00022691"/>
    </source>
</evidence>
<dbReference type="PANTHER" id="PTHR10509">
    <property type="entry name" value="O-METHYLTRANSFERASE-RELATED"/>
    <property type="match status" value="1"/>
</dbReference>
<dbReference type="AlphaFoldDB" id="A0A5K7Z8N3"/>
<evidence type="ECO:0000313" key="5">
    <source>
        <dbReference type="Proteomes" id="UP000427769"/>
    </source>
</evidence>
<dbReference type="GO" id="GO:0008757">
    <property type="term" value="F:S-adenosylmethionine-dependent methyltransferase activity"/>
    <property type="evidence" value="ECO:0007669"/>
    <property type="project" value="TreeGrafter"/>
</dbReference>
<dbReference type="OrthoDB" id="9811000at2"/>
<organism evidence="4 5">
    <name type="scientific">Desulfosarcina widdelii</name>
    <dbReference type="NCBI Taxonomy" id="947919"/>
    <lineage>
        <taxon>Bacteria</taxon>
        <taxon>Pseudomonadati</taxon>
        <taxon>Thermodesulfobacteriota</taxon>
        <taxon>Desulfobacteria</taxon>
        <taxon>Desulfobacterales</taxon>
        <taxon>Desulfosarcinaceae</taxon>
        <taxon>Desulfosarcina</taxon>
    </lineage>
</organism>
<protein>
    <submittedName>
        <fullName evidence="4">Caffeoyl-CoA O-methyltransferase</fullName>
    </submittedName>
</protein>
<gene>
    <name evidence="4" type="ORF">DSCW_34780</name>
</gene>
<evidence type="ECO:0000313" key="4">
    <source>
        <dbReference type="EMBL" id="BBO76061.1"/>
    </source>
</evidence>
<dbReference type="EMBL" id="AP021875">
    <property type="protein sequence ID" value="BBO76061.1"/>
    <property type="molecule type" value="Genomic_DNA"/>
</dbReference>
<keyword evidence="2 4" id="KW-0808">Transferase</keyword>
<dbReference type="Proteomes" id="UP000427769">
    <property type="component" value="Chromosome"/>
</dbReference>
<dbReference type="KEGG" id="dwd:DSCW_34780"/>
<name>A0A5K7Z8N3_9BACT</name>
<dbReference type="Pfam" id="PF01596">
    <property type="entry name" value="Methyltransf_3"/>
    <property type="match status" value="1"/>
</dbReference>
<dbReference type="SUPFAM" id="SSF53335">
    <property type="entry name" value="S-adenosyl-L-methionine-dependent methyltransferases"/>
    <property type="match status" value="1"/>
</dbReference>
<dbReference type="Gene3D" id="3.40.50.150">
    <property type="entry name" value="Vaccinia Virus protein VP39"/>
    <property type="match status" value="1"/>
</dbReference>
<dbReference type="CDD" id="cd02440">
    <property type="entry name" value="AdoMet_MTases"/>
    <property type="match status" value="1"/>
</dbReference>
<evidence type="ECO:0000256" key="2">
    <source>
        <dbReference type="ARBA" id="ARBA00022679"/>
    </source>
</evidence>
<dbReference type="InterPro" id="IPR002935">
    <property type="entry name" value="SAM_O-MeTrfase"/>
</dbReference>
<accession>A0A5K7Z8N3</accession>
<sequence>MELQNVLNELEKAGAENDITQTDKSKKYLNITRDTGEFFTVLVKSTKAKNILEIGTSNGYSTLWLASALPENGTVTTIEISEQKSNEAKTNFGRTNLLERIRLLIGNASTLLNELGEEFDIIFLDADRSLYTSFIPHILRLLKQGGMMICDNAVSHEEELKEFMEFFINRSEYTTCLVPVGKGEFIACKGNLPC</sequence>
<dbReference type="InterPro" id="IPR029063">
    <property type="entry name" value="SAM-dependent_MTases_sf"/>
</dbReference>
<keyword evidence="5" id="KW-1185">Reference proteome</keyword>
<keyword evidence="1 4" id="KW-0489">Methyltransferase</keyword>
<evidence type="ECO:0000256" key="1">
    <source>
        <dbReference type="ARBA" id="ARBA00022603"/>
    </source>
</evidence>
<keyword evidence="3" id="KW-0949">S-adenosyl-L-methionine</keyword>
<dbReference type="InterPro" id="IPR050362">
    <property type="entry name" value="Cation-dep_OMT"/>
</dbReference>
<dbReference type="PROSITE" id="PS51682">
    <property type="entry name" value="SAM_OMT_I"/>
    <property type="match status" value="1"/>
</dbReference>
<reference evidence="4 5" key="1">
    <citation type="submission" date="2019-11" db="EMBL/GenBank/DDBJ databases">
        <title>Comparative genomics of hydrocarbon-degrading Desulfosarcina strains.</title>
        <authorList>
            <person name="Watanabe M."/>
            <person name="Kojima H."/>
            <person name="Fukui M."/>
        </authorList>
    </citation>
    <scope>NUCLEOTIDE SEQUENCE [LARGE SCALE GENOMIC DNA]</scope>
    <source>
        <strain evidence="4 5">PP31</strain>
    </source>
</reference>